<evidence type="ECO:0000313" key="2">
    <source>
        <dbReference type="Proteomes" id="UP000519897"/>
    </source>
</evidence>
<gene>
    <name evidence="1" type="ORF">GGQ72_004466</name>
</gene>
<dbReference type="InterPro" id="IPR045390">
    <property type="entry name" value="ABC-3C_MC3"/>
</dbReference>
<protein>
    <submittedName>
        <fullName evidence="1">Uncharacterized protein</fullName>
    </submittedName>
</protein>
<dbReference type="RefSeq" id="WP_165137429.1">
    <property type="nucleotide sequence ID" value="NZ_CP049251.1"/>
</dbReference>
<keyword evidence="2" id="KW-1185">Reference proteome</keyword>
<reference evidence="1 2" key="1">
    <citation type="submission" date="2020-08" db="EMBL/GenBank/DDBJ databases">
        <title>Genomic Encyclopedia of Type Strains, Phase IV (KMG-IV): sequencing the most valuable type-strain genomes for metagenomic binning, comparative biology and taxonomic classification.</title>
        <authorList>
            <person name="Goeker M."/>
        </authorList>
    </citation>
    <scope>NUCLEOTIDE SEQUENCE [LARGE SCALE GENOMIC DNA]</scope>
    <source>
        <strain evidence="1 2">DSM 29514</strain>
    </source>
</reference>
<dbReference type="AlphaFoldDB" id="A0A7W6PS42"/>
<sequence>MEALLSQSEVPYFPPVDPIMLVQNPAFGAHLLWSFGRGFQAEKMDALPSLPSYFLVLPLILHARTLADLKSTNLPSGLSKFVVKLGEQRERLMAVHERTLRMRELTLQSVGAGIASGLLNINYANGLVRANDVSVPRPPERLRFHVASAEKLGRWSARLPQGQVFQLLQVDV</sequence>
<evidence type="ECO:0000313" key="1">
    <source>
        <dbReference type="EMBL" id="MBB4145900.1"/>
    </source>
</evidence>
<accession>A0A7W6PS42</accession>
<organism evidence="1 2">
    <name type="scientific">Rhizobium rhizoryzae</name>
    <dbReference type="NCBI Taxonomy" id="451876"/>
    <lineage>
        <taxon>Bacteria</taxon>
        <taxon>Pseudomonadati</taxon>
        <taxon>Pseudomonadota</taxon>
        <taxon>Alphaproteobacteria</taxon>
        <taxon>Hyphomicrobiales</taxon>
        <taxon>Rhizobiaceae</taxon>
        <taxon>Rhizobium/Agrobacterium group</taxon>
        <taxon>Rhizobium</taxon>
    </lineage>
</organism>
<dbReference type="Proteomes" id="UP000519897">
    <property type="component" value="Unassembled WGS sequence"/>
</dbReference>
<name>A0A7W6PS42_9HYPH</name>
<dbReference type="Pfam" id="PF20131">
    <property type="entry name" value="MC3"/>
    <property type="match status" value="1"/>
</dbReference>
<dbReference type="EMBL" id="JACIEC010000013">
    <property type="protein sequence ID" value="MBB4145900.1"/>
    <property type="molecule type" value="Genomic_DNA"/>
</dbReference>
<comment type="caution">
    <text evidence="1">The sequence shown here is derived from an EMBL/GenBank/DDBJ whole genome shotgun (WGS) entry which is preliminary data.</text>
</comment>
<proteinExistence type="predicted"/>